<feature type="region of interest" description="Disordered" evidence="1">
    <location>
        <begin position="247"/>
        <end position="282"/>
    </location>
</feature>
<dbReference type="OMA" id="READCSN"/>
<dbReference type="EMBL" id="GL833136">
    <property type="protein sequence ID" value="EGB06102.1"/>
    <property type="molecule type" value="Genomic_DNA"/>
</dbReference>
<evidence type="ECO:0000313" key="2">
    <source>
        <dbReference type="EMBL" id="EGB06102.1"/>
    </source>
</evidence>
<feature type="region of interest" description="Disordered" evidence="1">
    <location>
        <begin position="431"/>
        <end position="452"/>
    </location>
</feature>
<dbReference type="AlphaFoldDB" id="F0YFH2"/>
<feature type="region of interest" description="Disordered" evidence="1">
    <location>
        <begin position="35"/>
        <end position="72"/>
    </location>
</feature>
<keyword evidence="3" id="KW-1185">Reference proteome</keyword>
<protein>
    <submittedName>
        <fullName evidence="2">Uncharacterized protein</fullName>
    </submittedName>
</protein>
<dbReference type="RefSeq" id="XP_009039058.1">
    <property type="nucleotide sequence ID" value="XM_009040810.1"/>
</dbReference>
<feature type="region of interest" description="Disordered" evidence="1">
    <location>
        <begin position="198"/>
        <end position="226"/>
    </location>
</feature>
<organism evidence="3">
    <name type="scientific">Aureococcus anophagefferens</name>
    <name type="common">Harmful bloom alga</name>
    <dbReference type="NCBI Taxonomy" id="44056"/>
    <lineage>
        <taxon>Eukaryota</taxon>
        <taxon>Sar</taxon>
        <taxon>Stramenopiles</taxon>
        <taxon>Ochrophyta</taxon>
        <taxon>Pelagophyceae</taxon>
        <taxon>Pelagomonadales</taxon>
        <taxon>Pelagomonadaceae</taxon>
        <taxon>Aureococcus</taxon>
    </lineage>
</organism>
<proteinExistence type="predicted"/>
<feature type="compositionally biased region" description="Basic and acidic residues" evidence="1">
    <location>
        <begin position="348"/>
        <end position="359"/>
    </location>
</feature>
<dbReference type="InParanoid" id="F0YFH2"/>
<accession>F0YFH2</accession>
<dbReference type="Proteomes" id="UP000002729">
    <property type="component" value="Unassembled WGS sequence"/>
</dbReference>
<feature type="region of interest" description="Disordered" evidence="1">
    <location>
        <begin position="348"/>
        <end position="398"/>
    </location>
</feature>
<reference evidence="2 3" key="1">
    <citation type="journal article" date="2011" name="Proc. Natl. Acad. Sci. U.S.A.">
        <title>Niche of harmful alga Aureococcus anophagefferens revealed through ecogenomics.</title>
        <authorList>
            <person name="Gobler C.J."/>
            <person name="Berry D.L."/>
            <person name="Dyhrman S.T."/>
            <person name="Wilhelm S.W."/>
            <person name="Salamov A."/>
            <person name="Lobanov A.V."/>
            <person name="Zhang Y."/>
            <person name="Collier J.L."/>
            <person name="Wurch L.L."/>
            <person name="Kustka A.B."/>
            <person name="Dill B.D."/>
            <person name="Shah M."/>
            <person name="VerBerkmoes N.C."/>
            <person name="Kuo A."/>
            <person name="Terry A."/>
            <person name="Pangilinan J."/>
            <person name="Lindquist E.A."/>
            <person name="Lucas S."/>
            <person name="Paulsen I.T."/>
            <person name="Hattenrath-Lehmann T.K."/>
            <person name="Talmage S.C."/>
            <person name="Walker E.A."/>
            <person name="Koch F."/>
            <person name="Burson A.M."/>
            <person name="Marcoval M.A."/>
            <person name="Tang Y.Z."/>
            <person name="Lecleir G.R."/>
            <person name="Coyne K.J."/>
            <person name="Berg G.M."/>
            <person name="Bertrand E.M."/>
            <person name="Saito M.A."/>
            <person name="Gladyshev V.N."/>
            <person name="Grigoriev I.V."/>
        </authorList>
    </citation>
    <scope>NUCLEOTIDE SEQUENCE [LARGE SCALE GENOMIC DNA]</scope>
    <source>
        <strain evidence="3">CCMP 1984</strain>
    </source>
</reference>
<sequence length="797" mass="82099">MDGLQKQLERAMASQNYGEALVAVDALKRALECAESEASASEALDDSEALGPSTSDGASETEGDGRSGRRARLRPVASLVVSPVAAPRERRPRLPSEEVVEERSLVVSPGKASSGPARATPFARACALLCLRIARRVERGDRARCRRLLDRCVALADARSDAAVVAEAHLLVALSHEPVDARLDAALATFGGDALGARAAPPWRASAPRGGGGGSPARDAPAPCGDLEDALKSAATRSALGLAALQRAERRAAPRRGRDSDDTPSSARGASKKRDSGAVGARLRRAGADARLGLAALAFSRRRPALALRHLALAYAADPAAAAAPAFKLRLALVYALLAARVDAASLDDHRGDLGDRPPKPRRFSGSPPPAPAPVPAPDGSDDDAPAPRPPKPGPLPAKILREFPVECSPDVEVNLSRGIKALISALRGGEAPAPAPAADRPRRRRKDAPADGNDLRACAAALVALYTALGEHYLAVDRLTKAARHWSQGVELFRGLGDARSAAWLRARLAWAQLKLQDREGGAPTAAKRYAKTKAALAALEAALADVADEPESGGGAGVLLPGVDTLGVLEALAVARADVAREGVRLAAAAPTPADAEAALLAAAAAAEAAGADAVVADARYRCAALAARRDGGATVPADAVAHFRAAVAAAERAASTGDARANALEALSMRVDLATVLLRDPDDAGRRALDVVLGAADALEIAARAAGGDEAGCGPVVCRALLDKLQTVLKLQVQKASLDQILAPPPDPAHLAAWKAAYAAALRMGADFDDDAPRLLALLRRTRDEAPTLAQDLA</sequence>
<gene>
    <name evidence="2" type="ORF">AURANDRAFT_65786</name>
</gene>
<feature type="compositionally biased region" description="Pro residues" evidence="1">
    <location>
        <begin position="387"/>
        <end position="396"/>
    </location>
</feature>
<dbReference type="KEGG" id="aaf:AURANDRAFT_65786"/>
<feature type="compositionally biased region" description="Pro residues" evidence="1">
    <location>
        <begin position="367"/>
        <end position="377"/>
    </location>
</feature>
<evidence type="ECO:0000313" key="3">
    <source>
        <dbReference type="Proteomes" id="UP000002729"/>
    </source>
</evidence>
<dbReference type="GeneID" id="20225506"/>
<name>F0YFH2_AURAN</name>
<evidence type="ECO:0000256" key="1">
    <source>
        <dbReference type="SAM" id="MobiDB-lite"/>
    </source>
</evidence>
<feature type="compositionally biased region" description="Low complexity" evidence="1">
    <location>
        <begin position="198"/>
        <end position="208"/>
    </location>
</feature>
<feature type="compositionally biased region" description="Basic and acidic residues" evidence="1">
    <location>
        <begin position="247"/>
        <end position="261"/>
    </location>
</feature>